<evidence type="ECO:0000313" key="1">
    <source>
        <dbReference type="EMBL" id="QFR59852.1"/>
    </source>
</evidence>
<evidence type="ECO:0000313" key="2">
    <source>
        <dbReference type="Proteomes" id="UP000325783"/>
    </source>
</evidence>
<sequence length="179" mass="20320">MLKATEKQLELIRKNEETIRNIATLGYHTIPLVKHLDTSEVSFMPAGLSEVLVAVGRVEKLRDWSTKDLIAYLNSCQEEVQETPEEAPQLYRIKGYNGTWIFGCDIPKQDHMCIALRPDSGSHMVVPKVRLIPVERMKVRDEDELTIISMEGNDVVVINHMLLPEDISAARIVEAIKQL</sequence>
<name>A0A5P8PRF1_9CAUD</name>
<organism evidence="1 2">
    <name type="scientific">Vibrio phage phi50-12</name>
    <dbReference type="NCBI Taxonomy" id="2654972"/>
    <lineage>
        <taxon>Viruses</taxon>
        <taxon>Duplodnaviria</taxon>
        <taxon>Heunggongvirae</taxon>
        <taxon>Uroviricota</taxon>
        <taxon>Caudoviricetes</taxon>
        <taxon>Schitoviridae</taxon>
        <taxon>Penintadodekavirus</taxon>
        <taxon>Penintadodekavirus 5012</taxon>
    </lineage>
</organism>
<keyword evidence="2" id="KW-1185">Reference proteome</keyword>
<protein>
    <submittedName>
        <fullName evidence="1">Uncharacterized protein</fullName>
    </submittedName>
</protein>
<gene>
    <name evidence="1" type="ORF">VOWphi5012_068</name>
</gene>
<proteinExistence type="predicted"/>
<accession>A0A5P8PRF1</accession>
<dbReference type="Proteomes" id="UP000325783">
    <property type="component" value="Segment"/>
</dbReference>
<reference evidence="1 2" key="1">
    <citation type="submission" date="2019-10" db="EMBL/GenBank/DDBJ databases">
        <authorList>
            <person name="Lin L.C."/>
        </authorList>
    </citation>
    <scope>NUCLEOTIDE SEQUENCE [LARGE SCALE GENOMIC DNA]</scope>
</reference>
<dbReference type="EMBL" id="MN584918">
    <property type="protein sequence ID" value="QFR59852.1"/>
    <property type="molecule type" value="Genomic_DNA"/>
</dbReference>